<dbReference type="Pfam" id="PF20990">
    <property type="entry name" value="DUF2207_C"/>
    <property type="match status" value="1"/>
</dbReference>
<dbReference type="EMBL" id="LR134266">
    <property type="protein sequence ID" value="VED66631.1"/>
    <property type="molecule type" value="Genomic_DNA"/>
</dbReference>
<reference evidence="5 6" key="1">
    <citation type="submission" date="2018-12" db="EMBL/GenBank/DDBJ databases">
        <authorList>
            <consortium name="Pathogen Informatics"/>
        </authorList>
    </citation>
    <scope>NUCLEOTIDE SEQUENCE [LARGE SCALE GENOMIC DNA]</scope>
    <source>
        <strain evidence="5 6">NCTC3166</strain>
    </source>
</reference>
<evidence type="ECO:0000259" key="3">
    <source>
        <dbReference type="Pfam" id="PF09972"/>
    </source>
</evidence>
<feature type="domain" description="DUF2207" evidence="3">
    <location>
        <begin position="29"/>
        <end position="210"/>
    </location>
</feature>
<accession>A0A3S4L4M6</accession>
<keyword evidence="1" id="KW-0812">Transmembrane</keyword>
<dbReference type="AlphaFoldDB" id="A0A3S4L4M6"/>
<proteinExistence type="predicted"/>
<keyword evidence="1" id="KW-1133">Transmembrane helix</keyword>
<feature type="domain" description="Predicted membrane protein YciQ-like C-terminal" evidence="4">
    <location>
        <begin position="290"/>
        <end position="567"/>
    </location>
</feature>
<organism evidence="5 6">
    <name type="scientific">Streptococcus viridans</name>
    <dbReference type="NCBI Taxonomy" id="78535"/>
    <lineage>
        <taxon>Bacteria</taxon>
        <taxon>Bacillati</taxon>
        <taxon>Bacillota</taxon>
        <taxon>Bacilli</taxon>
        <taxon>Lactobacillales</taxon>
        <taxon>Streptococcaceae</taxon>
        <taxon>Streptococcus</taxon>
    </lineage>
</organism>
<evidence type="ECO:0000313" key="5">
    <source>
        <dbReference type="EMBL" id="VED66631.1"/>
    </source>
</evidence>
<keyword evidence="2" id="KW-0732">Signal</keyword>
<feature type="transmembrane region" description="Helical" evidence="1">
    <location>
        <begin position="480"/>
        <end position="499"/>
    </location>
</feature>
<evidence type="ECO:0000256" key="1">
    <source>
        <dbReference type="SAM" id="Phobius"/>
    </source>
</evidence>
<dbReference type="InterPro" id="IPR048389">
    <property type="entry name" value="YciQ-like_C"/>
</dbReference>
<feature type="chain" id="PRO_5018651955" evidence="2">
    <location>
        <begin position="24"/>
        <end position="635"/>
    </location>
</feature>
<gene>
    <name evidence="5" type="ORF">NCTC3166_00419</name>
</gene>
<keyword evidence="1" id="KW-0472">Membrane</keyword>
<name>A0A3S4L4M6_9STRE</name>
<evidence type="ECO:0000313" key="6">
    <source>
        <dbReference type="Proteomes" id="UP000270025"/>
    </source>
</evidence>
<dbReference type="Pfam" id="PF09972">
    <property type="entry name" value="DUF2207"/>
    <property type="match status" value="1"/>
</dbReference>
<feature type="signal peptide" evidence="2">
    <location>
        <begin position="1"/>
        <end position="23"/>
    </location>
</feature>
<feature type="transmembrane region" description="Helical" evidence="1">
    <location>
        <begin position="249"/>
        <end position="269"/>
    </location>
</feature>
<evidence type="ECO:0000259" key="4">
    <source>
        <dbReference type="Pfam" id="PF20990"/>
    </source>
</evidence>
<protein>
    <submittedName>
        <fullName evidence="5">Membrane protein</fullName>
    </submittedName>
</protein>
<dbReference type="Proteomes" id="UP000270025">
    <property type="component" value="Chromosome"/>
</dbReference>
<feature type="transmembrane region" description="Helical" evidence="1">
    <location>
        <begin position="455"/>
        <end position="474"/>
    </location>
</feature>
<dbReference type="KEGG" id="svf:NCTC3166_00419"/>
<sequence>MKKILYVLFAVMACLFVTGLVKADGPSYEIQSYRGTLTLDTWDDATYEEELVYHFTTSYNGQYVTLGSAGKMPQGFEIVIPPLVEVEGRTLSQEPEVQNLGDGYQVKIYNGGSAGDTVKIKVTWRLKNLLYVHQDILLLNWKPISDGDQEVKKVELQVIPKFATAASKSELNIHTAYMGAEPTVQKEEANYKATLENLKRKEGVEIYAYWRKSDIASFGESDRDTGLMEESNYHRTEAGIVQKRTWIRLFMKVLLPILILFFLLLAIYCRHRFMQSVTSTRVFPKNSRLYEIPNDVAPLLMASIVYSTELDEISPTKKHARGAFKFDQLVQATLLDLIDRKNIICEQYDTHTVLTIQNEDTLDEFEREFLRLAFGSQKYCRTDDLFSDYEISDSLYKYASEKEQDAIRKRGKQAQDRIDAAISRVAQAVQQKIQTFALSPYYRPLEVGEERAGRMCLFFGWAAWSIALVAGLISYFILNWLSIFCVIYVLVMWILPASFQGKFSLYRRDGVPTDIGAEQRYYWDSFRNMLRDIAHLEEAEVQSLVLWNRLLVYATLFGFADQVSKVMKLRQIHLDNPSMDAYVYTPFRSNLIHSSHLLSTYGTTATTASHFTVSSSGSSGGGFSGGGGGGGFGAF</sequence>
<evidence type="ECO:0000256" key="2">
    <source>
        <dbReference type="SAM" id="SignalP"/>
    </source>
</evidence>
<dbReference type="RefSeq" id="WP_126403792.1">
    <property type="nucleotide sequence ID" value="NZ_LR134266.1"/>
</dbReference>
<dbReference type="InterPro" id="IPR018702">
    <property type="entry name" value="DUF2207"/>
</dbReference>
<keyword evidence="6" id="KW-1185">Reference proteome</keyword>